<keyword evidence="4" id="KW-0723">Serine/threonine-protein kinase</keyword>
<dbReference type="PANTHER" id="PTHR48056:SF81">
    <property type="entry name" value="RECEPTOR PROTEIN-TYROSINE KINASE CEPR1"/>
    <property type="match status" value="1"/>
</dbReference>
<keyword evidence="24" id="KW-1185">Reference proteome</keyword>
<evidence type="ECO:0000256" key="4">
    <source>
        <dbReference type="ARBA" id="ARBA00022527"/>
    </source>
</evidence>
<feature type="signal peptide" evidence="21">
    <location>
        <begin position="1"/>
        <end position="26"/>
    </location>
</feature>
<keyword evidence="12" id="KW-0418">Kinase</keyword>
<sequence>MASLSPSSSSNLLLVILCLMIPCSFSDKPTTPTYTSHQSHFFTLMKTNFPGGSLSDWDTHEGSGNPYFSFCNFTGITCDALGQVTEFDVSGRSLSGQFPSDICSYLPELRALRMGFNDIHGNFLDSLLNCSNLEELNLTHLYLPGPIPDLSPLKSLSILDMSYNLFSGRFPISVTNLSNLEVLNFNENGDLDLWEIPANISRLGKLNTMILTTCMVKGRIPPSIGNMTSLVDLELSGNYLSGGIPKELGILRNLQWLELYYNSLTGSIPDELGNMTELRDLDMSVNQLTGSIPESICRLPHLEVIQLYNNSLSGEIPQSIEESTTLVIMSVYINNLSGEVPRNLGRSSSMILLDLSENHLSGPLPAEVCRRGKLMYFLVLKNSFSGAVPATYANCSTLLRFRVSYNRLSGPVPDGILGLPHVSIIDLGYNKLSGPIWKTIRTANNLSELFMGNNNFSGVIPAEISAATNLVKTDLSHNMLSGPIPSEIGSLKKLNLLMLQNNRLNSNIPGSLSLLKSLNVLDVSNNLLVGGIPESLSELLPNSINFSNNRLSGPIPQSLVGGGLAESFAGNPDLCVSVHLDSSDQPFPICSRSYNQKKLDSLWAIGISAVIIILGAVLFIRRRYGGDRAMMEKDETVSSVCCSYDMKSFHRISFDQREIVEAMIDKNIVGHGGSGVVYRIKLSNGEVIAVKRLSGQLSMAKNNTVGSHPILDKELKTEVETLGSIRHKNIVKLYCYFSSIDCSLLVYEYMPNGNLYDALHKGFVNLDWPTRHQIGLGIAQGLAYLHHDLLPPIIHRDIKSTNILLDVNYQPKVADFGIAKVLQARGGKDSTTTVIAGTYGYLAPEYAYSSKATTKCDVYSFGVVLMELVTGKKPVEPEFGENKNIICWVSSKVDTKEGTMDVLDKRLSGSFKDDMVQVLRIAIRCTYANPALRPTMNEVVQLLVEANPVKFESSMSAGKTKGPPASPNKAKNVHAGS</sequence>
<dbReference type="GO" id="GO:0005886">
    <property type="term" value="C:plasma membrane"/>
    <property type="evidence" value="ECO:0007669"/>
    <property type="project" value="UniProtKB-SubCell"/>
</dbReference>
<evidence type="ECO:0000256" key="5">
    <source>
        <dbReference type="ARBA" id="ARBA00022553"/>
    </source>
</evidence>
<keyword evidence="9 21" id="KW-0732">Signal</keyword>
<dbReference type="Proteomes" id="UP001346149">
    <property type="component" value="Unassembled WGS sequence"/>
</dbReference>
<dbReference type="InterPro" id="IPR011009">
    <property type="entry name" value="Kinase-like_dom_sf"/>
</dbReference>
<dbReference type="GO" id="GO:1905393">
    <property type="term" value="P:plant organ formation"/>
    <property type="evidence" value="ECO:0007669"/>
    <property type="project" value="UniProtKB-ARBA"/>
</dbReference>
<dbReference type="GO" id="GO:0033612">
    <property type="term" value="F:receptor serine/threonine kinase binding"/>
    <property type="evidence" value="ECO:0007669"/>
    <property type="project" value="TreeGrafter"/>
</dbReference>
<dbReference type="FunFam" id="3.80.10.10:FF:000233">
    <property type="entry name" value="Leucine-rich repeat receptor-like protein kinase TDR"/>
    <property type="match status" value="1"/>
</dbReference>
<evidence type="ECO:0000256" key="10">
    <source>
        <dbReference type="ARBA" id="ARBA00022737"/>
    </source>
</evidence>
<evidence type="ECO:0000256" key="19">
    <source>
        <dbReference type="SAM" id="MobiDB-lite"/>
    </source>
</evidence>
<keyword evidence="3" id="KW-1003">Cell membrane</keyword>
<accession>A0AAN7M2H8</accession>
<dbReference type="FunFam" id="3.80.10.10:FF:000515">
    <property type="entry name" value="Leucine-rich repeat receptor-like protein kinase"/>
    <property type="match status" value="1"/>
</dbReference>
<dbReference type="InterPro" id="IPR008271">
    <property type="entry name" value="Ser/Thr_kinase_AS"/>
</dbReference>
<keyword evidence="16" id="KW-0675">Receptor</keyword>
<dbReference type="InterPro" id="IPR001611">
    <property type="entry name" value="Leu-rich_rpt"/>
</dbReference>
<dbReference type="GO" id="GO:0048367">
    <property type="term" value="P:shoot system development"/>
    <property type="evidence" value="ECO:0007669"/>
    <property type="project" value="UniProtKB-ARBA"/>
</dbReference>
<dbReference type="InterPro" id="IPR000719">
    <property type="entry name" value="Prot_kinase_dom"/>
</dbReference>
<protein>
    <recommendedName>
        <fullName evidence="22">Protein kinase domain-containing protein</fullName>
    </recommendedName>
</protein>
<keyword evidence="14 20" id="KW-1133">Transmembrane helix</keyword>
<feature type="domain" description="Protein kinase" evidence="22">
    <location>
        <begin position="663"/>
        <end position="950"/>
    </location>
</feature>
<dbReference type="Pfam" id="PF00560">
    <property type="entry name" value="LRR_1"/>
    <property type="match status" value="7"/>
</dbReference>
<keyword evidence="10" id="KW-0677">Repeat</keyword>
<keyword evidence="13 18" id="KW-0067">ATP-binding</keyword>
<dbReference type="PROSITE" id="PS50011">
    <property type="entry name" value="PROTEIN_KINASE_DOM"/>
    <property type="match status" value="1"/>
</dbReference>
<evidence type="ECO:0000256" key="13">
    <source>
        <dbReference type="ARBA" id="ARBA00022840"/>
    </source>
</evidence>
<evidence type="ECO:0000256" key="14">
    <source>
        <dbReference type="ARBA" id="ARBA00022989"/>
    </source>
</evidence>
<evidence type="ECO:0000256" key="15">
    <source>
        <dbReference type="ARBA" id="ARBA00023136"/>
    </source>
</evidence>
<evidence type="ECO:0000256" key="1">
    <source>
        <dbReference type="ARBA" id="ARBA00004162"/>
    </source>
</evidence>
<dbReference type="Pfam" id="PF00069">
    <property type="entry name" value="Pkinase"/>
    <property type="match status" value="1"/>
</dbReference>
<dbReference type="InterPro" id="IPR050647">
    <property type="entry name" value="Plant_LRR-RLKs"/>
</dbReference>
<feature type="region of interest" description="Disordered" evidence="19">
    <location>
        <begin position="954"/>
        <end position="977"/>
    </location>
</feature>
<dbReference type="Gene3D" id="3.30.200.20">
    <property type="entry name" value="Phosphorylase Kinase, domain 1"/>
    <property type="match status" value="1"/>
</dbReference>
<dbReference type="InterPro" id="IPR032675">
    <property type="entry name" value="LRR_dom_sf"/>
</dbReference>
<evidence type="ECO:0000256" key="21">
    <source>
        <dbReference type="SAM" id="SignalP"/>
    </source>
</evidence>
<evidence type="ECO:0000256" key="17">
    <source>
        <dbReference type="ARBA" id="ARBA00023180"/>
    </source>
</evidence>
<feature type="transmembrane region" description="Helical" evidence="20">
    <location>
        <begin position="601"/>
        <end position="620"/>
    </location>
</feature>
<feature type="binding site" evidence="18">
    <location>
        <position position="691"/>
    </location>
    <ligand>
        <name>ATP</name>
        <dbReference type="ChEBI" id="CHEBI:30616"/>
    </ligand>
</feature>
<evidence type="ECO:0000256" key="3">
    <source>
        <dbReference type="ARBA" id="ARBA00022475"/>
    </source>
</evidence>
<dbReference type="SUPFAM" id="SSF56112">
    <property type="entry name" value="Protein kinase-like (PK-like)"/>
    <property type="match status" value="1"/>
</dbReference>
<dbReference type="Gene3D" id="3.80.10.10">
    <property type="entry name" value="Ribonuclease Inhibitor"/>
    <property type="match status" value="3"/>
</dbReference>
<reference evidence="23 24" key="1">
    <citation type="journal article" date="2023" name="Hortic Res">
        <title>Pangenome of water caltrop reveals structural variations and asymmetric subgenome divergence after allopolyploidization.</title>
        <authorList>
            <person name="Zhang X."/>
            <person name="Chen Y."/>
            <person name="Wang L."/>
            <person name="Yuan Y."/>
            <person name="Fang M."/>
            <person name="Shi L."/>
            <person name="Lu R."/>
            <person name="Comes H.P."/>
            <person name="Ma Y."/>
            <person name="Chen Y."/>
            <person name="Huang G."/>
            <person name="Zhou Y."/>
            <person name="Zheng Z."/>
            <person name="Qiu Y."/>
        </authorList>
    </citation>
    <scope>NUCLEOTIDE SEQUENCE [LARGE SCALE GENOMIC DNA]</scope>
    <source>
        <strain evidence="23">F231</strain>
    </source>
</reference>
<keyword evidence="17" id="KW-0325">Glycoprotein</keyword>
<evidence type="ECO:0000256" key="6">
    <source>
        <dbReference type="ARBA" id="ARBA00022614"/>
    </source>
</evidence>
<dbReference type="SMART" id="SM00369">
    <property type="entry name" value="LRR_TYP"/>
    <property type="match status" value="5"/>
</dbReference>
<keyword evidence="7" id="KW-0808">Transferase</keyword>
<evidence type="ECO:0000313" key="23">
    <source>
        <dbReference type="EMBL" id="KAK4796737.1"/>
    </source>
</evidence>
<dbReference type="EMBL" id="JAXQNO010000006">
    <property type="protein sequence ID" value="KAK4796737.1"/>
    <property type="molecule type" value="Genomic_DNA"/>
</dbReference>
<dbReference type="Gene3D" id="1.10.510.10">
    <property type="entry name" value="Transferase(Phosphotransferase) domain 1"/>
    <property type="match status" value="1"/>
</dbReference>
<dbReference type="InterPro" id="IPR017441">
    <property type="entry name" value="Protein_kinase_ATP_BS"/>
</dbReference>
<dbReference type="SUPFAM" id="SSF52058">
    <property type="entry name" value="L domain-like"/>
    <property type="match status" value="2"/>
</dbReference>
<dbReference type="PANTHER" id="PTHR48056">
    <property type="entry name" value="LRR RECEPTOR-LIKE SERINE/THREONINE-PROTEIN KINASE-RELATED"/>
    <property type="match status" value="1"/>
</dbReference>
<evidence type="ECO:0000256" key="12">
    <source>
        <dbReference type="ARBA" id="ARBA00022777"/>
    </source>
</evidence>
<dbReference type="GO" id="GO:0048608">
    <property type="term" value="P:reproductive structure development"/>
    <property type="evidence" value="ECO:0007669"/>
    <property type="project" value="UniProtKB-ARBA"/>
</dbReference>
<dbReference type="FunFam" id="1.10.510.10:FF:000632">
    <property type="entry name" value="leucine-rich repeat receptor-like protein kinase TDR"/>
    <property type="match status" value="1"/>
</dbReference>
<evidence type="ECO:0000256" key="8">
    <source>
        <dbReference type="ARBA" id="ARBA00022692"/>
    </source>
</evidence>
<name>A0AAN7M2H8_TRANT</name>
<keyword evidence="2" id="KW-0217">Developmental protein</keyword>
<keyword evidence="15 20" id="KW-0472">Membrane</keyword>
<gene>
    <name evidence="23" type="ORF">SAY86_029063</name>
</gene>
<dbReference type="GO" id="GO:0009791">
    <property type="term" value="P:post-embryonic development"/>
    <property type="evidence" value="ECO:0007669"/>
    <property type="project" value="UniProtKB-ARBA"/>
</dbReference>
<evidence type="ECO:0000256" key="20">
    <source>
        <dbReference type="SAM" id="Phobius"/>
    </source>
</evidence>
<evidence type="ECO:0000259" key="22">
    <source>
        <dbReference type="PROSITE" id="PS50011"/>
    </source>
</evidence>
<evidence type="ECO:0000256" key="2">
    <source>
        <dbReference type="ARBA" id="ARBA00022473"/>
    </source>
</evidence>
<dbReference type="AlphaFoldDB" id="A0AAN7M2H8"/>
<proteinExistence type="predicted"/>
<evidence type="ECO:0000256" key="18">
    <source>
        <dbReference type="PROSITE-ProRule" id="PRU10141"/>
    </source>
</evidence>
<keyword evidence="6" id="KW-0433">Leucine-rich repeat</keyword>
<keyword evidence="11 18" id="KW-0547">Nucleotide-binding</keyword>
<dbReference type="FunFam" id="3.30.200.20:FF:000530">
    <property type="entry name" value="receptor protein-tyrosine kinase CEPR1"/>
    <property type="match status" value="1"/>
</dbReference>
<evidence type="ECO:0000256" key="16">
    <source>
        <dbReference type="ARBA" id="ARBA00023170"/>
    </source>
</evidence>
<feature type="chain" id="PRO_5042898167" description="Protein kinase domain-containing protein" evidence="21">
    <location>
        <begin position="27"/>
        <end position="977"/>
    </location>
</feature>
<comment type="subcellular location">
    <subcellularLocation>
        <location evidence="1">Cell membrane</location>
        <topology evidence="1">Single-pass membrane protein</topology>
    </subcellularLocation>
</comment>
<dbReference type="PROSITE" id="PS00107">
    <property type="entry name" value="PROTEIN_KINASE_ATP"/>
    <property type="match status" value="1"/>
</dbReference>
<dbReference type="InterPro" id="IPR003591">
    <property type="entry name" value="Leu-rich_rpt_typical-subtyp"/>
</dbReference>
<dbReference type="GO" id="GO:0004674">
    <property type="term" value="F:protein serine/threonine kinase activity"/>
    <property type="evidence" value="ECO:0007669"/>
    <property type="project" value="UniProtKB-KW"/>
</dbReference>
<dbReference type="GO" id="GO:0005524">
    <property type="term" value="F:ATP binding"/>
    <property type="evidence" value="ECO:0007669"/>
    <property type="project" value="UniProtKB-UniRule"/>
</dbReference>
<comment type="caution">
    <text evidence="23">The sequence shown here is derived from an EMBL/GenBank/DDBJ whole genome shotgun (WGS) entry which is preliminary data.</text>
</comment>
<dbReference type="SMART" id="SM00220">
    <property type="entry name" value="S_TKc"/>
    <property type="match status" value="1"/>
</dbReference>
<organism evidence="23 24">
    <name type="scientific">Trapa natans</name>
    <name type="common">Water chestnut</name>
    <dbReference type="NCBI Taxonomy" id="22666"/>
    <lineage>
        <taxon>Eukaryota</taxon>
        <taxon>Viridiplantae</taxon>
        <taxon>Streptophyta</taxon>
        <taxon>Embryophyta</taxon>
        <taxon>Tracheophyta</taxon>
        <taxon>Spermatophyta</taxon>
        <taxon>Magnoliopsida</taxon>
        <taxon>eudicotyledons</taxon>
        <taxon>Gunneridae</taxon>
        <taxon>Pentapetalae</taxon>
        <taxon>rosids</taxon>
        <taxon>malvids</taxon>
        <taxon>Myrtales</taxon>
        <taxon>Lythraceae</taxon>
        <taxon>Trapa</taxon>
    </lineage>
</organism>
<evidence type="ECO:0000256" key="11">
    <source>
        <dbReference type="ARBA" id="ARBA00022741"/>
    </source>
</evidence>
<dbReference type="PROSITE" id="PS00108">
    <property type="entry name" value="PROTEIN_KINASE_ST"/>
    <property type="match status" value="1"/>
</dbReference>
<keyword evidence="5" id="KW-0597">Phosphoprotein</keyword>
<evidence type="ECO:0000313" key="24">
    <source>
        <dbReference type="Proteomes" id="UP001346149"/>
    </source>
</evidence>
<evidence type="ECO:0000256" key="9">
    <source>
        <dbReference type="ARBA" id="ARBA00022729"/>
    </source>
</evidence>
<evidence type="ECO:0000256" key="7">
    <source>
        <dbReference type="ARBA" id="ARBA00022679"/>
    </source>
</evidence>
<keyword evidence="8 20" id="KW-0812">Transmembrane</keyword>